<evidence type="ECO:0000313" key="2">
    <source>
        <dbReference type="EMBL" id="MCW6038819.1"/>
    </source>
</evidence>
<keyword evidence="3" id="KW-1185">Reference proteome</keyword>
<evidence type="ECO:0008006" key="4">
    <source>
        <dbReference type="Google" id="ProtNLM"/>
    </source>
</evidence>
<accession>A0ABT3LBC9</accession>
<organism evidence="2 3">
    <name type="scientific">Spirulina subsalsa FACHB-351</name>
    <dbReference type="NCBI Taxonomy" id="234711"/>
    <lineage>
        <taxon>Bacteria</taxon>
        <taxon>Bacillati</taxon>
        <taxon>Cyanobacteriota</taxon>
        <taxon>Cyanophyceae</taxon>
        <taxon>Spirulinales</taxon>
        <taxon>Spirulinaceae</taxon>
        <taxon>Spirulina</taxon>
    </lineage>
</organism>
<name>A0ABT3LBC9_9CYAN</name>
<reference evidence="2 3" key="1">
    <citation type="submission" date="2021-08" db="EMBL/GenBank/DDBJ databases">
        <title>Draft genome sequence of Spirulina subsalsa with high tolerance to salinity and hype-accumulation of phycocyanin.</title>
        <authorList>
            <person name="Pei H."/>
            <person name="Jiang L."/>
        </authorList>
    </citation>
    <scope>NUCLEOTIDE SEQUENCE [LARGE SCALE GENOMIC DNA]</scope>
    <source>
        <strain evidence="2 3">FACHB-351</strain>
    </source>
</reference>
<proteinExistence type="predicted"/>
<dbReference type="EMBL" id="JAIHOM010000184">
    <property type="protein sequence ID" value="MCW6038819.1"/>
    <property type="molecule type" value="Genomic_DNA"/>
</dbReference>
<keyword evidence="1" id="KW-1133">Transmembrane helix</keyword>
<evidence type="ECO:0000313" key="3">
    <source>
        <dbReference type="Proteomes" id="UP001526426"/>
    </source>
</evidence>
<protein>
    <recommendedName>
        <fullName evidence="4">Uridine phosphorylase</fullName>
    </recommendedName>
</protein>
<gene>
    <name evidence="2" type="ORF">K4A83_21470</name>
</gene>
<keyword evidence="1" id="KW-0812">Transmembrane</keyword>
<evidence type="ECO:0000256" key="1">
    <source>
        <dbReference type="SAM" id="Phobius"/>
    </source>
</evidence>
<sequence length="516" mass="59738">MSLSKQLRPRTSVKRSPKKGGSLWFERIMAIIAFLNYALVVFDFTYVPLRDFWLQGRVRLLSINLGGYQLEIPEEPIVVHRLPITQAYDWVKAIEPHRDTEAYLRRVEELEEELIQTSLRSPEVAEILEDLRQLSDEMIDTNPFLIANKTGTLEQIKNIMREHIWGEDGSSKEAFSIFWSQEHLATRNAIQELNFFNRKIRPLMETNYFRPIGENGRPVNNFGLLDFPFALIFFSEFLLRSWFISRRHTGVSWFDAMLWRWYDILLFAPVFFGLRSIRLLRILPVLIRLNQANLIDLKAIKKQASQGFVAGIAEDLTEVVVVGILNQVQGSIQRGELTDLLAQRNKNPYINLNDINEVAEISRLIVQLIINQVLPATREDLEAIIHHGLDKAIADIPGYQNFSKLPGVENLTQNIIEQTIHQVYSIVYTQIQHILEEDPEFDRLLDRLISTFTKSMSSEIQAQESMERMEYLLHALIEEIKVNYVQRLSEEDMEALLDQTRALRQAAQATMGNSGD</sequence>
<dbReference type="Proteomes" id="UP001526426">
    <property type="component" value="Unassembled WGS sequence"/>
</dbReference>
<keyword evidence="1" id="KW-0472">Membrane</keyword>
<comment type="caution">
    <text evidence="2">The sequence shown here is derived from an EMBL/GenBank/DDBJ whole genome shotgun (WGS) entry which is preliminary data.</text>
</comment>
<feature type="transmembrane region" description="Helical" evidence="1">
    <location>
        <begin position="28"/>
        <end position="49"/>
    </location>
</feature>